<dbReference type="EMBL" id="JBHSFE010000014">
    <property type="protein sequence ID" value="MFC4609586.1"/>
    <property type="molecule type" value="Genomic_DNA"/>
</dbReference>
<proteinExistence type="predicted"/>
<feature type="signal peptide" evidence="1">
    <location>
        <begin position="1"/>
        <end position="27"/>
    </location>
</feature>
<evidence type="ECO:0000313" key="3">
    <source>
        <dbReference type="EMBL" id="MFC4609586.1"/>
    </source>
</evidence>
<dbReference type="Gene3D" id="2.40.480.10">
    <property type="entry name" value="Allene oxide cyclase-like"/>
    <property type="match status" value="1"/>
</dbReference>
<dbReference type="RefSeq" id="WP_381196533.1">
    <property type="nucleotide sequence ID" value="NZ_JBHSFE010000014.1"/>
</dbReference>
<organism evidence="3 4">
    <name type="scientific">Streptomyces maoxianensis</name>
    <dbReference type="NCBI Taxonomy" id="1459942"/>
    <lineage>
        <taxon>Bacteria</taxon>
        <taxon>Bacillati</taxon>
        <taxon>Actinomycetota</taxon>
        <taxon>Actinomycetes</taxon>
        <taxon>Kitasatosporales</taxon>
        <taxon>Streptomycetaceae</taxon>
        <taxon>Streptomyces</taxon>
    </lineage>
</organism>
<evidence type="ECO:0000256" key="1">
    <source>
        <dbReference type="SAM" id="SignalP"/>
    </source>
</evidence>
<feature type="domain" description="Allene oxide cyclase barrel-like" evidence="2">
    <location>
        <begin position="57"/>
        <end position="155"/>
    </location>
</feature>
<name>A0ABV9G9J0_9ACTN</name>
<comment type="caution">
    <text evidence="3">The sequence shown here is derived from an EMBL/GenBank/DDBJ whole genome shotgun (WGS) entry which is preliminary data.</text>
</comment>
<dbReference type="Pfam" id="PF18678">
    <property type="entry name" value="AOC_like"/>
    <property type="match status" value="1"/>
</dbReference>
<gene>
    <name evidence="3" type="ORF">ACFO9E_17440</name>
</gene>
<evidence type="ECO:0000313" key="4">
    <source>
        <dbReference type="Proteomes" id="UP001595993"/>
    </source>
</evidence>
<keyword evidence="4" id="KW-1185">Reference proteome</keyword>
<dbReference type="InterPro" id="IPR044859">
    <property type="entry name" value="Allene_oxi_cyc_Dirigent"/>
</dbReference>
<feature type="chain" id="PRO_5046910429" description="Allene oxide cyclase barrel-like domain-containing protein" evidence="1">
    <location>
        <begin position="28"/>
        <end position="163"/>
    </location>
</feature>
<evidence type="ECO:0000259" key="2">
    <source>
        <dbReference type="Pfam" id="PF18678"/>
    </source>
</evidence>
<keyword evidence="1" id="KW-0732">Signal</keyword>
<protein>
    <recommendedName>
        <fullName evidence="2">Allene oxide cyclase barrel-like domain-containing protein</fullName>
    </recommendedName>
</protein>
<accession>A0ABV9G9J0</accession>
<dbReference type="Proteomes" id="UP001595993">
    <property type="component" value="Unassembled WGS sequence"/>
</dbReference>
<reference evidence="4" key="1">
    <citation type="journal article" date="2019" name="Int. J. Syst. Evol. Microbiol.">
        <title>The Global Catalogue of Microorganisms (GCM) 10K type strain sequencing project: providing services to taxonomists for standard genome sequencing and annotation.</title>
        <authorList>
            <consortium name="The Broad Institute Genomics Platform"/>
            <consortium name="The Broad Institute Genome Sequencing Center for Infectious Disease"/>
            <person name="Wu L."/>
            <person name="Ma J."/>
        </authorList>
    </citation>
    <scope>NUCLEOTIDE SEQUENCE [LARGE SCALE GENOMIC DNA]</scope>
    <source>
        <strain evidence="4">CGMCC 4.7139</strain>
    </source>
</reference>
<sequence length="163" mass="17004">MRHFKQVGLSAATGLAALLVCSHPASASSSTGTENERVFQLVARQTQSRSIDVDGSSRPSQGDEFIVSGDLLLESAKVGNFGDVCTITRTAPGGEVDLQCVGSLSLTPGQITFQGQFTTTGAGPGEVNLAITGGTGSYRTAHGFIHAENVSNRDTRLTVHLIR</sequence>
<dbReference type="InterPro" id="IPR041013">
    <property type="entry name" value="AOC-like"/>
</dbReference>